<dbReference type="HOGENOM" id="CLU_1527963_0_0_1"/>
<keyword evidence="1" id="KW-0732">Signal</keyword>
<dbReference type="AlphaFoldDB" id="A0A0D3JRZ4"/>
<evidence type="ECO:0000313" key="3">
    <source>
        <dbReference type="Proteomes" id="UP000013827"/>
    </source>
</evidence>
<dbReference type="GeneID" id="17271823"/>
<name>A0A0D3JRZ4_EMIH1</name>
<dbReference type="RefSeq" id="XP_005778708.1">
    <property type="nucleotide sequence ID" value="XM_005778651.1"/>
</dbReference>
<organism evidence="2 3">
    <name type="scientific">Emiliania huxleyi (strain CCMP1516)</name>
    <dbReference type="NCBI Taxonomy" id="280463"/>
    <lineage>
        <taxon>Eukaryota</taxon>
        <taxon>Haptista</taxon>
        <taxon>Haptophyta</taxon>
        <taxon>Prymnesiophyceae</taxon>
        <taxon>Isochrysidales</taxon>
        <taxon>Noelaerhabdaceae</taxon>
        <taxon>Emiliania</taxon>
    </lineage>
</organism>
<feature type="signal peptide" evidence="1">
    <location>
        <begin position="1"/>
        <end position="18"/>
    </location>
</feature>
<reference evidence="3" key="1">
    <citation type="journal article" date="2013" name="Nature">
        <title>Pan genome of the phytoplankton Emiliania underpins its global distribution.</title>
        <authorList>
            <person name="Read B.A."/>
            <person name="Kegel J."/>
            <person name="Klute M.J."/>
            <person name="Kuo A."/>
            <person name="Lefebvre S.C."/>
            <person name="Maumus F."/>
            <person name="Mayer C."/>
            <person name="Miller J."/>
            <person name="Monier A."/>
            <person name="Salamov A."/>
            <person name="Young J."/>
            <person name="Aguilar M."/>
            <person name="Claverie J.M."/>
            <person name="Frickenhaus S."/>
            <person name="Gonzalez K."/>
            <person name="Herman E.K."/>
            <person name="Lin Y.C."/>
            <person name="Napier J."/>
            <person name="Ogata H."/>
            <person name="Sarno A.F."/>
            <person name="Shmutz J."/>
            <person name="Schroeder D."/>
            <person name="de Vargas C."/>
            <person name="Verret F."/>
            <person name="von Dassow P."/>
            <person name="Valentin K."/>
            <person name="Van de Peer Y."/>
            <person name="Wheeler G."/>
            <person name="Dacks J.B."/>
            <person name="Delwiche C.F."/>
            <person name="Dyhrman S.T."/>
            <person name="Glockner G."/>
            <person name="John U."/>
            <person name="Richards T."/>
            <person name="Worden A.Z."/>
            <person name="Zhang X."/>
            <person name="Grigoriev I.V."/>
            <person name="Allen A.E."/>
            <person name="Bidle K."/>
            <person name="Borodovsky M."/>
            <person name="Bowler C."/>
            <person name="Brownlee C."/>
            <person name="Cock J.M."/>
            <person name="Elias M."/>
            <person name="Gladyshev V.N."/>
            <person name="Groth M."/>
            <person name="Guda C."/>
            <person name="Hadaegh A."/>
            <person name="Iglesias-Rodriguez M.D."/>
            <person name="Jenkins J."/>
            <person name="Jones B.M."/>
            <person name="Lawson T."/>
            <person name="Leese F."/>
            <person name="Lindquist E."/>
            <person name="Lobanov A."/>
            <person name="Lomsadze A."/>
            <person name="Malik S.B."/>
            <person name="Marsh M.E."/>
            <person name="Mackinder L."/>
            <person name="Mock T."/>
            <person name="Mueller-Roeber B."/>
            <person name="Pagarete A."/>
            <person name="Parker M."/>
            <person name="Probert I."/>
            <person name="Quesneville H."/>
            <person name="Raines C."/>
            <person name="Rensing S.A."/>
            <person name="Riano-Pachon D.M."/>
            <person name="Richier S."/>
            <person name="Rokitta S."/>
            <person name="Shiraiwa Y."/>
            <person name="Soanes D.M."/>
            <person name="van der Giezen M."/>
            <person name="Wahlund T.M."/>
            <person name="Williams B."/>
            <person name="Wilson W."/>
            <person name="Wolfe G."/>
            <person name="Wurch L.L."/>
        </authorList>
    </citation>
    <scope>NUCLEOTIDE SEQUENCE</scope>
</reference>
<dbReference type="EnsemblProtists" id="EOD26279">
    <property type="protein sequence ID" value="EOD26279"/>
    <property type="gene ID" value="EMIHUDRAFT_236752"/>
</dbReference>
<keyword evidence="3" id="KW-1185">Reference proteome</keyword>
<reference evidence="2" key="2">
    <citation type="submission" date="2024-10" db="UniProtKB">
        <authorList>
            <consortium name="EnsemblProtists"/>
        </authorList>
    </citation>
    <scope>IDENTIFICATION</scope>
</reference>
<protein>
    <submittedName>
        <fullName evidence="2">Uncharacterized protein</fullName>
    </submittedName>
</protein>
<feature type="chain" id="PRO_5044259785" evidence="1">
    <location>
        <begin position="19"/>
        <end position="176"/>
    </location>
</feature>
<evidence type="ECO:0000256" key="1">
    <source>
        <dbReference type="SAM" id="SignalP"/>
    </source>
</evidence>
<dbReference type="KEGG" id="ehx:EMIHUDRAFT_236752"/>
<evidence type="ECO:0000313" key="2">
    <source>
        <dbReference type="EnsemblProtists" id="EOD26279"/>
    </source>
</evidence>
<dbReference type="Proteomes" id="UP000013827">
    <property type="component" value="Unassembled WGS sequence"/>
</dbReference>
<dbReference type="PaxDb" id="2903-EOD26279"/>
<proteinExistence type="predicted"/>
<sequence>MAALFALAPASFLPGFAARATVTTPRAGPAVAHLDSLSSLLSAVPSGFEFAVPPAPPKFSHALMEAVGAYILLSGACTFAPILKRKLGAKDPALAVLASVPSSRFGWLQADLRRPLPPLEELTSHPIGVRGGRTLYLCRACDALRFSTVERSADFSDFYGESVYVCSGLVTKAQEA</sequence>
<accession>A0A0D3JRZ4</accession>